<reference evidence="2 3" key="1">
    <citation type="submission" date="2024-03" db="EMBL/GenBank/DDBJ databases">
        <authorList>
            <person name="Jo J.-H."/>
        </authorList>
    </citation>
    <scope>NUCLEOTIDE SEQUENCE [LARGE SCALE GENOMIC DNA]</scope>
    <source>
        <strain evidence="2 3">AS3R-12</strain>
    </source>
</reference>
<dbReference type="InterPro" id="IPR021484">
    <property type="entry name" value="DUF3137"/>
</dbReference>
<comment type="caution">
    <text evidence="2">The sequence shown here is derived from an EMBL/GenBank/DDBJ whole genome shotgun (WGS) entry which is preliminary data.</text>
</comment>
<protein>
    <submittedName>
        <fullName evidence="2">DUF3137 domain-containing protein</fullName>
    </submittedName>
</protein>
<evidence type="ECO:0000313" key="3">
    <source>
        <dbReference type="Proteomes" id="UP001379235"/>
    </source>
</evidence>
<dbReference type="RefSeq" id="WP_339966297.1">
    <property type="nucleotide sequence ID" value="NZ_JBBHJY010000003.1"/>
</dbReference>
<evidence type="ECO:0000313" key="2">
    <source>
        <dbReference type="EMBL" id="MEJ6009967.1"/>
    </source>
</evidence>
<keyword evidence="3" id="KW-1185">Reference proteome</keyword>
<gene>
    <name evidence="2" type="ORF">WG900_08540</name>
</gene>
<keyword evidence="1" id="KW-0812">Transmembrane</keyword>
<keyword evidence="1" id="KW-1133">Transmembrane helix</keyword>
<feature type="transmembrane region" description="Helical" evidence="1">
    <location>
        <begin position="36"/>
        <end position="54"/>
    </location>
</feature>
<dbReference type="Pfam" id="PF11335">
    <property type="entry name" value="DUF3137"/>
    <property type="match status" value="1"/>
</dbReference>
<dbReference type="Proteomes" id="UP001379235">
    <property type="component" value="Unassembled WGS sequence"/>
</dbReference>
<dbReference type="EMBL" id="JBBHJY010000003">
    <property type="protein sequence ID" value="MEJ6009967.1"/>
    <property type="molecule type" value="Genomic_DNA"/>
</dbReference>
<sequence>MIVRPDPDALMASELGQWLSGKQGDRVAAKARASKIQKWGIIAACAVAALIVLFSGDIGAAAQFGFFVGAGGFGIAEWSKRGVTRTIKGGINGAIARALNMTFTVEVTPGAEYTLAREFDMLPSFDRESFEDLWCGKLGTQQFQLYQAKLEEKRSSGKSTHYVTVFNGSLITVDFARRFHGVTLIERAGRRRSFFGLLGDKDEITLGGMALSRIDLVDPRFQDLFAVWSNDQVEARYLVHPEYVERLLAIEAAFAGEKIRALFHGGQMLIIVETGDLFESGGLESDKDRMLLEQTIDQFGTLAELAVQLNERPR</sequence>
<evidence type="ECO:0000256" key="1">
    <source>
        <dbReference type="SAM" id="Phobius"/>
    </source>
</evidence>
<proteinExistence type="predicted"/>
<name>A0ABU8S7V8_9SPHN</name>
<accession>A0ABU8S7V8</accession>
<keyword evidence="1" id="KW-0472">Membrane</keyword>
<organism evidence="2 3">
    <name type="scientific">Novosphingobium aquae</name>
    <dbReference type="NCBI Taxonomy" id="3133435"/>
    <lineage>
        <taxon>Bacteria</taxon>
        <taxon>Pseudomonadati</taxon>
        <taxon>Pseudomonadota</taxon>
        <taxon>Alphaproteobacteria</taxon>
        <taxon>Sphingomonadales</taxon>
        <taxon>Sphingomonadaceae</taxon>
        <taxon>Novosphingobium</taxon>
    </lineage>
</organism>